<name>A0ACB9JQ42_9ASTR</name>
<accession>A0ACB9JQ42</accession>
<proteinExistence type="predicted"/>
<gene>
    <name evidence="1" type="ORF">L1987_09673</name>
</gene>
<protein>
    <submittedName>
        <fullName evidence="1">Uncharacterized protein</fullName>
    </submittedName>
</protein>
<keyword evidence="2" id="KW-1185">Reference proteome</keyword>
<dbReference type="Proteomes" id="UP001056120">
    <property type="component" value="Linkage Group LG03"/>
</dbReference>
<comment type="caution">
    <text evidence="1">The sequence shown here is derived from an EMBL/GenBank/DDBJ whole genome shotgun (WGS) entry which is preliminary data.</text>
</comment>
<evidence type="ECO:0000313" key="2">
    <source>
        <dbReference type="Proteomes" id="UP001056120"/>
    </source>
</evidence>
<dbReference type="EMBL" id="CM042020">
    <property type="protein sequence ID" value="KAI3822092.1"/>
    <property type="molecule type" value="Genomic_DNA"/>
</dbReference>
<organism evidence="1 2">
    <name type="scientific">Smallanthus sonchifolius</name>
    <dbReference type="NCBI Taxonomy" id="185202"/>
    <lineage>
        <taxon>Eukaryota</taxon>
        <taxon>Viridiplantae</taxon>
        <taxon>Streptophyta</taxon>
        <taxon>Embryophyta</taxon>
        <taxon>Tracheophyta</taxon>
        <taxon>Spermatophyta</taxon>
        <taxon>Magnoliopsida</taxon>
        <taxon>eudicotyledons</taxon>
        <taxon>Gunneridae</taxon>
        <taxon>Pentapetalae</taxon>
        <taxon>asterids</taxon>
        <taxon>campanulids</taxon>
        <taxon>Asterales</taxon>
        <taxon>Asteraceae</taxon>
        <taxon>Asteroideae</taxon>
        <taxon>Heliantheae alliance</taxon>
        <taxon>Millerieae</taxon>
        <taxon>Smallanthus</taxon>
    </lineage>
</organism>
<reference evidence="2" key="1">
    <citation type="journal article" date="2022" name="Mol. Ecol. Resour.">
        <title>The genomes of chicory, endive, great burdock and yacon provide insights into Asteraceae palaeo-polyploidization history and plant inulin production.</title>
        <authorList>
            <person name="Fan W."/>
            <person name="Wang S."/>
            <person name="Wang H."/>
            <person name="Wang A."/>
            <person name="Jiang F."/>
            <person name="Liu H."/>
            <person name="Zhao H."/>
            <person name="Xu D."/>
            <person name="Zhang Y."/>
        </authorList>
    </citation>
    <scope>NUCLEOTIDE SEQUENCE [LARGE SCALE GENOMIC DNA]</scope>
    <source>
        <strain evidence="2">cv. Yunnan</strain>
    </source>
</reference>
<reference evidence="1 2" key="2">
    <citation type="journal article" date="2022" name="Mol. Ecol. Resour.">
        <title>The genomes of chicory, endive, great burdock and yacon provide insights into Asteraceae paleo-polyploidization history and plant inulin production.</title>
        <authorList>
            <person name="Fan W."/>
            <person name="Wang S."/>
            <person name="Wang H."/>
            <person name="Wang A."/>
            <person name="Jiang F."/>
            <person name="Liu H."/>
            <person name="Zhao H."/>
            <person name="Xu D."/>
            <person name="Zhang Y."/>
        </authorList>
    </citation>
    <scope>NUCLEOTIDE SEQUENCE [LARGE SCALE GENOMIC DNA]</scope>
    <source>
        <strain evidence="2">cv. Yunnan</strain>
        <tissue evidence="1">Leaves</tissue>
    </source>
</reference>
<evidence type="ECO:0000313" key="1">
    <source>
        <dbReference type="EMBL" id="KAI3822092.1"/>
    </source>
</evidence>
<sequence length="77" mass="8592">MAALGKLGPFRAMAANCSVMFKRILGKPKQEANAVTTIEKLNEEFGCDSIDVLLNVGDRDRIHKSGLHYRLWSCKKV</sequence>